<evidence type="ECO:0000313" key="2">
    <source>
        <dbReference type="Proteomes" id="UP000034076"/>
    </source>
</evidence>
<dbReference type="EMBL" id="LAYJ01000088">
    <property type="protein sequence ID" value="KKI50961.1"/>
    <property type="molecule type" value="Genomic_DNA"/>
</dbReference>
<sequence length="46" mass="5355">MTRRKIGQYGALSSSFLFPLFLNIPFRPFSLRVYYSGANKEVQQLI</sequence>
<accession>A0A0M2NJ12</accession>
<organism evidence="1 2">
    <name type="scientific">Christensenella hongkongensis</name>
    <dbReference type="NCBI Taxonomy" id="270498"/>
    <lineage>
        <taxon>Bacteria</taxon>
        <taxon>Bacillati</taxon>
        <taxon>Bacillota</taxon>
        <taxon>Clostridia</taxon>
        <taxon>Christensenellales</taxon>
        <taxon>Christensenellaceae</taxon>
        <taxon>Christensenella</taxon>
    </lineage>
</organism>
<protein>
    <submittedName>
        <fullName evidence="1">Uncharacterized protein</fullName>
    </submittedName>
</protein>
<comment type="caution">
    <text evidence="1">The sequence shown here is derived from an EMBL/GenBank/DDBJ whole genome shotgun (WGS) entry which is preliminary data.</text>
</comment>
<dbReference type="AlphaFoldDB" id="A0A0M2NJ12"/>
<name>A0A0M2NJ12_9FIRM</name>
<reference evidence="1 2" key="1">
    <citation type="submission" date="2015-04" db="EMBL/GenBank/DDBJ databases">
        <title>Draft genome sequence of bacteremic isolate Catabacter hongkongensis type strain HKU16T.</title>
        <authorList>
            <person name="Lau S.K."/>
            <person name="Teng J.L."/>
            <person name="Huang Y."/>
            <person name="Curreem S.O."/>
            <person name="Tsui S.K."/>
            <person name="Woo P.C."/>
        </authorList>
    </citation>
    <scope>NUCLEOTIDE SEQUENCE [LARGE SCALE GENOMIC DNA]</scope>
    <source>
        <strain evidence="1 2">HKU16</strain>
    </source>
</reference>
<gene>
    <name evidence="1" type="ORF">CHK_1348</name>
</gene>
<dbReference type="Proteomes" id="UP000034076">
    <property type="component" value="Unassembled WGS sequence"/>
</dbReference>
<dbReference type="STRING" id="270498.CHK_1348"/>
<evidence type="ECO:0000313" key="1">
    <source>
        <dbReference type="EMBL" id="KKI50961.1"/>
    </source>
</evidence>
<keyword evidence="2" id="KW-1185">Reference proteome</keyword>
<proteinExistence type="predicted"/>